<protein>
    <submittedName>
        <fullName evidence="10">FtsX-like permease family protein</fullName>
    </submittedName>
</protein>
<evidence type="ECO:0000256" key="7">
    <source>
        <dbReference type="SAM" id="MobiDB-lite"/>
    </source>
</evidence>
<evidence type="ECO:0000313" key="10">
    <source>
        <dbReference type="EMBL" id="TQF04546.1"/>
    </source>
</evidence>
<evidence type="ECO:0000259" key="9">
    <source>
        <dbReference type="Pfam" id="PF02687"/>
    </source>
</evidence>
<feature type="domain" description="ABC3 transporter permease C-terminal" evidence="9">
    <location>
        <begin position="166"/>
        <end position="281"/>
    </location>
</feature>
<dbReference type="OrthoDB" id="3207485at2"/>
<dbReference type="Pfam" id="PF02687">
    <property type="entry name" value="FtsX"/>
    <property type="match status" value="2"/>
</dbReference>
<sequence length="697" mass="71255">MATLRGQQVPDAGGRPDSARGVCGPRRSRGPVDDLTITSGTWASAPGQVVLNEHMAIAGLGDQLTFSDAPGAPVLTVVGMARSAGDSADAWVSPAQLTALAKPGTVPDQQMLYRFTSAATDQQVAADRDELTASVPAGSLTSADSYLTIKLAADKTSATFVPFLVSFGVLGLCMSVLIIGVVVSGAVSSASRRIGILKAVGFTPGQVVRAYVGLALAPSVVGTLLGLILGNLAAIPILNRADEAQVAGSTSIAPWLDVVVALVALAAVAGAALLPALRAGRLRTTQALTVGRTPSNGRGRTARQVLGRLPLHRTAILGLAGPFARPGRSAAMVAAVVLGAIGVTFGAGLTISLNAVQDGMNRKSPGAVQVDPVPPPAITMPGMTHKPDIANMPAIEALITAQPGTRRFFSFGHTSVSVVGRAGETSVLAYQGDYSWGAYQMVSGRWFRGPGEVVVPSGFLTTTGTHVGDTITLANDNHRAQVRIVGEAFSVQESGMVILTDEASLNGLNAKVMPESIEIDIDLTPGTNQQAYLGSLGEALTPYGVPPVPGYTGLNGMVVSMDALALMLTLMLVAVAGLGVLNTVLLDTRERVHDLGVFKALGMSPRQTVAMVLWSVSGIGLVAGLIGVPIGIVLHDYVVPAMGTAAGTRMPHADIAVYQPAVLVPLLLGGLVIAVVGALLPAGWAARTSTAGALRAE</sequence>
<feature type="domain" description="ABC3 transporter permease C-terminal" evidence="9">
    <location>
        <begin position="567"/>
        <end position="683"/>
    </location>
</feature>
<feature type="transmembrane region" description="Helical" evidence="8">
    <location>
        <begin position="563"/>
        <end position="585"/>
    </location>
</feature>
<feature type="transmembrane region" description="Helical" evidence="8">
    <location>
        <begin position="655"/>
        <end position="680"/>
    </location>
</feature>
<organism evidence="10 11">
    <name type="scientific">Kitasatospora acidiphila</name>
    <dbReference type="NCBI Taxonomy" id="2567942"/>
    <lineage>
        <taxon>Bacteria</taxon>
        <taxon>Bacillati</taxon>
        <taxon>Actinomycetota</taxon>
        <taxon>Actinomycetes</taxon>
        <taxon>Kitasatosporales</taxon>
        <taxon>Streptomycetaceae</taxon>
        <taxon>Kitasatospora</taxon>
    </lineage>
</organism>
<evidence type="ECO:0000256" key="5">
    <source>
        <dbReference type="ARBA" id="ARBA00023136"/>
    </source>
</evidence>
<keyword evidence="4 8" id="KW-1133">Transmembrane helix</keyword>
<name>A0A540W695_9ACTN</name>
<evidence type="ECO:0000256" key="6">
    <source>
        <dbReference type="ARBA" id="ARBA00038076"/>
    </source>
</evidence>
<evidence type="ECO:0000313" key="11">
    <source>
        <dbReference type="Proteomes" id="UP000319103"/>
    </source>
</evidence>
<dbReference type="PANTHER" id="PTHR30572:SF4">
    <property type="entry name" value="ABC TRANSPORTER PERMEASE YTRF"/>
    <property type="match status" value="1"/>
</dbReference>
<dbReference type="AlphaFoldDB" id="A0A540W695"/>
<dbReference type="GO" id="GO:0022857">
    <property type="term" value="F:transmembrane transporter activity"/>
    <property type="evidence" value="ECO:0007669"/>
    <property type="project" value="TreeGrafter"/>
</dbReference>
<keyword evidence="2" id="KW-1003">Cell membrane</keyword>
<dbReference type="InterPro" id="IPR003838">
    <property type="entry name" value="ABC3_permease_C"/>
</dbReference>
<keyword evidence="3 8" id="KW-0812">Transmembrane</keyword>
<dbReference type="GO" id="GO:0005886">
    <property type="term" value="C:plasma membrane"/>
    <property type="evidence" value="ECO:0007669"/>
    <property type="project" value="UniProtKB-SubCell"/>
</dbReference>
<comment type="caution">
    <text evidence="10">The sequence shown here is derived from an EMBL/GenBank/DDBJ whole genome shotgun (WGS) entry which is preliminary data.</text>
</comment>
<feature type="transmembrane region" description="Helical" evidence="8">
    <location>
        <begin position="208"/>
        <end position="238"/>
    </location>
</feature>
<reference evidence="10 11" key="1">
    <citation type="submission" date="2019-06" db="EMBL/GenBank/DDBJ databases">
        <title>Description of Kitasatospora acidophila sp. nov. isolated from pine grove soil, and reclassification of Streptomyces novaecaesareae to Kitasatospora novaeceasareae comb. nov.</title>
        <authorList>
            <person name="Kim M.J."/>
        </authorList>
    </citation>
    <scope>NUCLEOTIDE SEQUENCE [LARGE SCALE GENOMIC DNA]</scope>
    <source>
        <strain evidence="10 11">MMS16-CNU292</strain>
    </source>
</reference>
<feature type="transmembrane region" description="Helical" evidence="8">
    <location>
        <begin position="330"/>
        <end position="353"/>
    </location>
</feature>
<gene>
    <name evidence="10" type="ORF">E6W39_22855</name>
</gene>
<feature type="transmembrane region" description="Helical" evidence="8">
    <location>
        <begin position="611"/>
        <end position="634"/>
    </location>
</feature>
<proteinExistence type="inferred from homology"/>
<feature type="transmembrane region" description="Helical" evidence="8">
    <location>
        <begin position="160"/>
        <end position="187"/>
    </location>
</feature>
<keyword evidence="5 8" id="KW-0472">Membrane</keyword>
<comment type="similarity">
    <text evidence="6">Belongs to the ABC-4 integral membrane protein family.</text>
</comment>
<evidence type="ECO:0000256" key="2">
    <source>
        <dbReference type="ARBA" id="ARBA00022475"/>
    </source>
</evidence>
<accession>A0A540W695</accession>
<keyword evidence="11" id="KW-1185">Reference proteome</keyword>
<dbReference type="PANTHER" id="PTHR30572">
    <property type="entry name" value="MEMBRANE COMPONENT OF TRANSPORTER-RELATED"/>
    <property type="match status" value="1"/>
</dbReference>
<feature type="transmembrane region" description="Helical" evidence="8">
    <location>
        <begin position="258"/>
        <end position="277"/>
    </location>
</feature>
<evidence type="ECO:0000256" key="3">
    <source>
        <dbReference type="ARBA" id="ARBA00022692"/>
    </source>
</evidence>
<dbReference type="EMBL" id="VIGB01000003">
    <property type="protein sequence ID" value="TQF04546.1"/>
    <property type="molecule type" value="Genomic_DNA"/>
</dbReference>
<dbReference type="Proteomes" id="UP000319103">
    <property type="component" value="Unassembled WGS sequence"/>
</dbReference>
<evidence type="ECO:0000256" key="8">
    <source>
        <dbReference type="SAM" id="Phobius"/>
    </source>
</evidence>
<comment type="subcellular location">
    <subcellularLocation>
        <location evidence="1">Cell membrane</location>
        <topology evidence="1">Multi-pass membrane protein</topology>
    </subcellularLocation>
</comment>
<evidence type="ECO:0000256" key="1">
    <source>
        <dbReference type="ARBA" id="ARBA00004651"/>
    </source>
</evidence>
<feature type="region of interest" description="Disordered" evidence="7">
    <location>
        <begin position="1"/>
        <end position="33"/>
    </location>
</feature>
<evidence type="ECO:0000256" key="4">
    <source>
        <dbReference type="ARBA" id="ARBA00022989"/>
    </source>
</evidence>
<dbReference type="InterPro" id="IPR050250">
    <property type="entry name" value="Macrolide_Exporter_MacB"/>
</dbReference>